<dbReference type="InterPro" id="IPR025326">
    <property type="entry name" value="DUF4232"/>
</dbReference>
<reference evidence="3 4" key="1">
    <citation type="journal article" date="2019" name="Int. J. Syst. Evol. Microbiol.">
        <title>The Global Catalogue of Microorganisms (GCM) 10K type strain sequencing project: providing services to taxonomists for standard genome sequencing and annotation.</title>
        <authorList>
            <consortium name="The Broad Institute Genomics Platform"/>
            <consortium name="The Broad Institute Genome Sequencing Center for Infectious Disease"/>
            <person name="Wu L."/>
            <person name="Ma J."/>
        </authorList>
    </citation>
    <scope>NUCLEOTIDE SEQUENCE [LARGE SCALE GENOMIC DNA]</scope>
    <source>
        <strain evidence="3 4">JCM 5067</strain>
    </source>
</reference>
<evidence type="ECO:0000313" key="3">
    <source>
        <dbReference type="EMBL" id="GAA0596799.1"/>
    </source>
</evidence>
<protein>
    <recommendedName>
        <fullName evidence="2">DUF4232 domain-containing protein</fullName>
    </recommendedName>
</protein>
<feature type="region of interest" description="Disordered" evidence="1">
    <location>
        <begin position="31"/>
        <end position="80"/>
    </location>
</feature>
<dbReference type="EMBL" id="BAAACA010000014">
    <property type="protein sequence ID" value="GAA0596799.1"/>
    <property type="molecule type" value="Genomic_DNA"/>
</dbReference>
<keyword evidence="4" id="KW-1185">Reference proteome</keyword>
<dbReference type="Pfam" id="PF14016">
    <property type="entry name" value="DUF4232"/>
    <property type="match status" value="1"/>
</dbReference>
<evidence type="ECO:0000313" key="4">
    <source>
        <dbReference type="Proteomes" id="UP001500668"/>
    </source>
</evidence>
<sequence>MDYSNVRRAMTVAATAVVAGVLVVGCQPGGGTGSDPGGAASPVIPTGKASPHTTEPTAKVPTHPGVPGTAKPKHAAPKCGVSDLKVTPAHQAAKRPEGTGLGAAVVGFTNTSAHPCSVKGFVTVAGAGNGAPDHNTPLTVTHTGTASTVVLAPGARAWTKLTFVQVQGEGPGGCDSGAEPIAYPTVVLGVPGAGRHQTALDDGVFAECDNKVKVSALSATKPV</sequence>
<organism evidence="3 4">
    <name type="scientific">Streptomyces crystallinus</name>
    <dbReference type="NCBI Taxonomy" id="68191"/>
    <lineage>
        <taxon>Bacteria</taxon>
        <taxon>Bacillati</taxon>
        <taxon>Actinomycetota</taxon>
        <taxon>Actinomycetes</taxon>
        <taxon>Kitasatosporales</taxon>
        <taxon>Streptomycetaceae</taxon>
        <taxon>Streptomyces</taxon>
    </lineage>
</organism>
<evidence type="ECO:0000259" key="2">
    <source>
        <dbReference type="Pfam" id="PF14016"/>
    </source>
</evidence>
<evidence type="ECO:0000256" key="1">
    <source>
        <dbReference type="SAM" id="MobiDB-lite"/>
    </source>
</evidence>
<feature type="domain" description="DUF4232" evidence="2">
    <location>
        <begin position="79"/>
        <end position="216"/>
    </location>
</feature>
<comment type="caution">
    <text evidence="3">The sequence shown here is derived from an EMBL/GenBank/DDBJ whole genome shotgun (WGS) entry which is preliminary data.</text>
</comment>
<accession>A0ABN1FSC4</accession>
<dbReference type="RefSeq" id="WP_344073842.1">
    <property type="nucleotide sequence ID" value="NZ_BAAACA010000014.1"/>
</dbReference>
<dbReference type="PROSITE" id="PS51257">
    <property type="entry name" value="PROKAR_LIPOPROTEIN"/>
    <property type="match status" value="1"/>
</dbReference>
<name>A0ABN1FSC4_9ACTN</name>
<dbReference type="Proteomes" id="UP001500668">
    <property type="component" value="Unassembled WGS sequence"/>
</dbReference>
<gene>
    <name evidence="3" type="ORF">GCM10010394_27940</name>
</gene>
<proteinExistence type="predicted"/>